<dbReference type="RefSeq" id="WP_142098110.1">
    <property type="nucleotide sequence ID" value="NZ_VFPH01000001.1"/>
</dbReference>
<protein>
    <submittedName>
        <fullName evidence="2">Uncharacterized protein DUF2220</fullName>
    </submittedName>
</protein>
<dbReference type="AlphaFoldDB" id="A0A543GCT8"/>
<gene>
    <name evidence="2" type="ORF">FB388_1260</name>
</gene>
<reference evidence="2 3" key="1">
    <citation type="submission" date="2019-06" db="EMBL/GenBank/DDBJ databases">
        <title>Sequencing the genomes of 1000 actinobacteria strains.</title>
        <authorList>
            <person name="Klenk H.-P."/>
        </authorList>
    </citation>
    <scope>NUCLEOTIDE SEQUENCE [LARGE SCALE GENOMIC DNA]</scope>
    <source>
        <strain evidence="2 3">DSM 45511</strain>
    </source>
</reference>
<dbReference type="EMBL" id="VFPH01000001">
    <property type="protein sequence ID" value="TQM43905.1"/>
    <property type="molecule type" value="Genomic_DNA"/>
</dbReference>
<feature type="domain" description="Wadjet protein JetD C-terminal" evidence="1">
    <location>
        <begin position="302"/>
        <end position="416"/>
    </location>
</feature>
<evidence type="ECO:0000313" key="3">
    <source>
        <dbReference type="Proteomes" id="UP000319818"/>
    </source>
</evidence>
<sequence>MYENYLPLLGGMAGRTPLALNGIPDGLGAVTVPVRRQGEDRVPRDTKRRTRISQADLHTTARTSLFAPPDGMSTTDLAWVLDRPRRKWSTVVSRFGHRAEVVTDKLIRAGGIVLRCDVDEDRMKLGQPREWRLSNAWQEQAPDALAELRPRRDPDVVRSEMIALLAGLTQPRLSIEREALEGVPPGTGFVVPDRTATTAKSWATYEAALRAACTWTRMDRVPGAAELAGHAWGDTHIEWSGARILVFSQLVGEDFPLAVDRSDVEIRLRGPLVWQHGCAIADASRARPWIGLPKDGMRLLGEIKCSATGVLVMENAETFQVVSAMPDITESWLCVWGKGKAVVNTADLINSLGVGRVAAWMDLDATGLEIFTMLGKTIHQPVLPVAMTLDLLMTGPARQRANPELQAKAERADKLLAAKIEPRLSGELVEMARYIKETGKAVEQQLLHERVLPHLLDLLESL</sequence>
<comment type="caution">
    <text evidence="2">The sequence shown here is derived from an EMBL/GenBank/DDBJ whole genome shotgun (WGS) entry which is preliminary data.</text>
</comment>
<dbReference type="InterPro" id="IPR024534">
    <property type="entry name" value="JetD_C"/>
</dbReference>
<dbReference type="Proteomes" id="UP000319818">
    <property type="component" value="Unassembled WGS sequence"/>
</dbReference>
<name>A0A543GCT8_9PSEU</name>
<dbReference type="OrthoDB" id="8527901at2"/>
<proteinExistence type="predicted"/>
<organism evidence="2 3">
    <name type="scientific">Pseudonocardia cypriaca</name>
    <dbReference type="NCBI Taxonomy" id="882449"/>
    <lineage>
        <taxon>Bacteria</taxon>
        <taxon>Bacillati</taxon>
        <taxon>Actinomycetota</taxon>
        <taxon>Actinomycetes</taxon>
        <taxon>Pseudonocardiales</taxon>
        <taxon>Pseudonocardiaceae</taxon>
        <taxon>Pseudonocardia</taxon>
    </lineage>
</organism>
<evidence type="ECO:0000259" key="1">
    <source>
        <dbReference type="Pfam" id="PF09983"/>
    </source>
</evidence>
<dbReference type="Pfam" id="PF09983">
    <property type="entry name" value="JetD_C"/>
    <property type="match status" value="1"/>
</dbReference>
<accession>A0A543GCT8</accession>
<evidence type="ECO:0000313" key="2">
    <source>
        <dbReference type="EMBL" id="TQM43905.1"/>
    </source>
</evidence>
<keyword evidence="3" id="KW-1185">Reference proteome</keyword>